<evidence type="ECO:0000313" key="11">
    <source>
        <dbReference type="Proteomes" id="UP001219349"/>
    </source>
</evidence>
<evidence type="ECO:0000256" key="7">
    <source>
        <dbReference type="ARBA" id="ARBA00038408"/>
    </source>
</evidence>
<dbReference type="PANTHER" id="PTHR47529:SF1">
    <property type="entry name" value="PERIPLASMIC CHAPERONE PPID"/>
    <property type="match status" value="1"/>
</dbReference>
<evidence type="ECO:0000256" key="8">
    <source>
        <dbReference type="SAM" id="MobiDB-lite"/>
    </source>
</evidence>
<keyword evidence="4" id="KW-1133">Transmembrane helix</keyword>
<evidence type="ECO:0000256" key="4">
    <source>
        <dbReference type="ARBA" id="ARBA00022989"/>
    </source>
</evidence>
<keyword evidence="11" id="KW-1185">Reference proteome</keyword>
<evidence type="ECO:0000256" key="1">
    <source>
        <dbReference type="ARBA" id="ARBA00004401"/>
    </source>
</evidence>
<dbReference type="Proteomes" id="UP001219349">
    <property type="component" value="Chromosome"/>
</dbReference>
<keyword evidence="2" id="KW-1003">Cell membrane</keyword>
<evidence type="ECO:0000256" key="6">
    <source>
        <dbReference type="ARBA" id="ARBA00023186"/>
    </source>
</evidence>
<evidence type="ECO:0000256" key="5">
    <source>
        <dbReference type="ARBA" id="ARBA00023136"/>
    </source>
</evidence>
<dbReference type="InterPro" id="IPR027304">
    <property type="entry name" value="Trigger_fact/SurA_dom_sf"/>
</dbReference>
<keyword evidence="6" id="KW-0143">Chaperone</keyword>
<feature type="region of interest" description="Disordered" evidence="8">
    <location>
        <begin position="498"/>
        <end position="539"/>
    </location>
</feature>
<dbReference type="InterPro" id="IPR052029">
    <property type="entry name" value="PpiD_chaperone"/>
</dbReference>
<evidence type="ECO:0000313" key="10">
    <source>
        <dbReference type="EMBL" id="WCR08904.1"/>
    </source>
</evidence>
<keyword evidence="3" id="KW-0812">Transmembrane</keyword>
<organism evidence="10 11">
    <name type="scientific">Paracoccus fistulariae</name>
    <dbReference type="NCBI Taxonomy" id="658446"/>
    <lineage>
        <taxon>Bacteria</taxon>
        <taxon>Pseudomonadati</taxon>
        <taxon>Pseudomonadota</taxon>
        <taxon>Alphaproteobacteria</taxon>
        <taxon>Rhodobacterales</taxon>
        <taxon>Paracoccaceae</taxon>
        <taxon>Paracoccus</taxon>
    </lineage>
</organism>
<dbReference type="Pfam" id="PF13624">
    <property type="entry name" value="SurA_N_3"/>
    <property type="match status" value="1"/>
</dbReference>
<dbReference type="SUPFAM" id="SSF109998">
    <property type="entry name" value="Triger factor/SurA peptide-binding domain-like"/>
    <property type="match status" value="1"/>
</dbReference>
<gene>
    <name evidence="10" type="ORF">JHX87_00975</name>
</gene>
<dbReference type="PANTHER" id="PTHR47529">
    <property type="entry name" value="PEPTIDYL-PROLYL CIS-TRANS ISOMERASE D"/>
    <property type="match status" value="1"/>
</dbReference>
<dbReference type="EMBL" id="CP067136">
    <property type="protein sequence ID" value="WCR08904.1"/>
    <property type="molecule type" value="Genomic_DNA"/>
</dbReference>
<dbReference type="Gene3D" id="1.10.4030.10">
    <property type="entry name" value="Porin chaperone SurA, peptide-binding domain"/>
    <property type="match status" value="1"/>
</dbReference>
<evidence type="ECO:0000259" key="9">
    <source>
        <dbReference type="Pfam" id="PF13145"/>
    </source>
</evidence>
<comment type="similarity">
    <text evidence="7">Belongs to the PpiD chaperone family.</text>
</comment>
<dbReference type="Pfam" id="PF13145">
    <property type="entry name" value="Rotamase_2"/>
    <property type="match status" value="1"/>
</dbReference>
<dbReference type="InterPro" id="IPR000297">
    <property type="entry name" value="PPIase_PpiC"/>
</dbReference>
<reference evidence="10 11" key="1">
    <citation type="submission" date="2021-01" db="EMBL/GenBank/DDBJ databases">
        <title>Biogeographic distribution of Paracoccus.</title>
        <authorList>
            <person name="Hollensteiner J."/>
            <person name="Leineberger J."/>
            <person name="Brinkhoff T."/>
            <person name="Daniel R."/>
        </authorList>
    </citation>
    <scope>NUCLEOTIDE SEQUENCE [LARGE SCALE GENOMIC DNA]</scope>
    <source>
        <strain evidence="10 11">KCTC 22803</strain>
    </source>
</reference>
<protein>
    <submittedName>
        <fullName evidence="10">SurA N-terminal domain-containing protein</fullName>
    </submittedName>
</protein>
<name>A0ABY7SPU9_9RHOB</name>
<evidence type="ECO:0000256" key="2">
    <source>
        <dbReference type="ARBA" id="ARBA00022475"/>
    </source>
</evidence>
<feature type="domain" description="PpiC" evidence="9">
    <location>
        <begin position="243"/>
        <end position="361"/>
    </location>
</feature>
<sequence>MRTHGKSTIVWILMGLMVLGLGGFGVTSFSGGSSAIGSVGDTKVTAEEYLRALRSQMQSYQQQTGQQLSMTQAQAIGLPQAVQAQLFTAAALEEQTRKIGISVGDDRVRQTILEAPAFRGPNGNFDRTAYGEVLRREQMSEAEFESAIRVEEARMLLQRAVSDGVVAPKAMVDTTVQWLLERRDIAWRELTADQLPAPIADPDEATLKAWHSANADRFTAPELRRISYVWLTPDMLAPDVQLDEAALRAAYDARIDEYQQPERRMVSRLVMPSANLAETARADIEAGRLSFEQLVTQRGLTLDDVDLGEVSEEELGDAGAEVFALDQPGVVGPIQTNLGPALYAMHAILEPVNVSFEEAQDDLRGDAALDRAARMIEDRMQEYEDLLVGGATLEELAQDTDLQLGQIDLAADSAPEGGSIAGYQDFRDLANEVTEADFPSITRLDDGGVFALRLDEIVPPALRPFEEVRDEVLEDWRQGEAQRQLLALADEQRLLDASAAAAPQPKSRANTGAGGVVANPALPAESSPDATPAAPESAWTSVADLTRDGWIEELPPEAVVHAFEMKEPGEIEIVDAQNRVILVRLDAINAADLEGEDAQRVTDAVSSRISESLGADIFDYYAREAQRSGGLQVNQSTINAVNTQVR</sequence>
<evidence type="ECO:0000256" key="3">
    <source>
        <dbReference type="ARBA" id="ARBA00022692"/>
    </source>
</evidence>
<accession>A0ABY7SPU9</accession>
<dbReference type="SUPFAM" id="SSF54534">
    <property type="entry name" value="FKBP-like"/>
    <property type="match status" value="1"/>
</dbReference>
<comment type="subcellular location">
    <subcellularLocation>
        <location evidence="1">Cell membrane</location>
        <topology evidence="1">Single-pass type II membrane protein</topology>
    </subcellularLocation>
</comment>
<keyword evidence="5" id="KW-0472">Membrane</keyword>
<proteinExistence type="inferred from homology"/>